<dbReference type="InterPro" id="IPR001048">
    <property type="entry name" value="Asp/Glu/Uridylate_kinase"/>
</dbReference>
<dbReference type="GO" id="GO:0005737">
    <property type="term" value="C:cytoplasm"/>
    <property type="evidence" value="ECO:0007669"/>
    <property type="project" value="UniProtKB-SubCell"/>
</dbReference>
<feature type="region of interest" description="Involved in allosteric activation by GTP" evidence="12">
    <location>
        <begin position="20"/>
        <end position="25"/>
    </location>
</feature>
<evidence type="ECO:0000256" key="4">
    <source>
        <dbReference type="ARBA" id="ARBA00022490"/>
    </source>
</evidence>
<keyword evidence="9 12" id="KW-0067">ATP-binding</keyword>
<dbReference type="InterPro" id="IPR036393">
    <property type="entry name" value="AceGlu_kinase-like_sf"/>
</dbReference>
<keyword evidence="7 12" id="KW-0547">Nucleotide-binding</keyword>
<reference evidence="14 15" key="1">
    <citation type="submission" date="2019-10" db="EMBL/GenBank/DDBJ databases">
        <title>Gracilibacillus sp. nov. isolated from rice seeds.</title>
        <authorList>
            <person name="He S."/>
        </authorList>
    </citation>
    <scope>NUCLEOTIDE SEQUENCE [LARGE SCALE GENOMIC DNA]</scope>
    <source>
        <strain evidence="14 15">TD8</strain>
    </source>
</reference>
<comment type="caution">
    <text evidence="14">The sequence shown here is derived from an EMBL/GenBank/DDBJ whole genome shotgun (WGS) entry which is preliminary data.</text>
</comment>
<organism evidence="14 15">
    <name type="scientific">Gracilibacillus oryzae</name>
    <dbReference type="NCBI Taxonomy" id="1672701"/>
    <lineage>
        <taxon>Bacteria</taxon>
        <taxon>Bacillati</taxon>
        <taxon>Bacillota</taxon>
        <taxon>Bacilli</taxon>
        <taxon>Bacillales</taxon>
        <taxon>Bacillaceae</taxon>
        <taxon>Gracilibacillus</taxon>
    </lineage>
</organism>
<dbReference type="EMBL" id="WEID01000015">
    <property type="protein sequence ID" value="KAB8138767.1"/>
    <property type="molecule type" value="Genomic_DNA"/>
</dbReference>
<evidence type="ECO:0000256" key="5">
    <source>
        <dbReference type="ARBA" id="ARBA00022533"/>
    </source>
</evidence>
<feature type="binding site" evidence="12">
    <location>
        <position position="172"/>
    </location>
    <ligand>
        <name>ATP</name>
        <dbReference type="ChEBI" id="CHEBI:30616"/>
    </ligand>
</feature>
<evidence type="ECO:0000313" key="14">
    <source>
        <dbReference type="EMBL" id="KAB8138767.1"/>
    </source>
</evidence>
<comment type="subunit">
    <text evidence="12">Homohexamer.</text>
</comment>
<feature type="binding site" evidence="12">
    <location>
        <position position="169"/>
    </location>
    <ligand>
        <name>ATP</name>
        <dbReference type="ChEBI" id="CHEBI:30616"/>
    </ligand>
</feature>
<feature type="binding site" evidence="12">
    <location>
        <begin position="12"/>
        <end position="15"/>
    </location>
    <ligand>
        <name>ATP</name>
        <dbReference type="ChEBI" id="CHEBI:30616"/>
    </ligand>
</feature>
<dbReference type="PANTHER" id="PTHR42833">
    <property type="entry name" value="URIDYLATE KINASE"/>
    <property type="match status" value="1"/>
</dbReference>
<evidence type="ECO:0000256" key="12">
    <source>
        <dbReference type="HAMAP-Rule" id="MF_01220"/>
    </source>
</evidence>
<evidence type="ECO:0000256" key="9">
    <source>
        <dbReference type="ARBA" id="ARBA00022840"/>
    </source>
</evidence>
<dbReference type="HAMAP" id="MF_01220_B">
    <property type="entry name" value="PyrH_B"/>
    <property type="match status" value="1"/>
</dbReference>
<evidence type="ECO:0000256" key="8">
    <source>
        <dbReference type="ARBA" id="ARBA00022777"/>
    </source>
</evidence>
<feature type="binding site" evidence="12">
    <location>
        <position position="74"/>
    </location>
    <ligand>
        <name>UMP</name>
        <dbReference type="ChEBI" id="CHEBI:57865"/>
    </ligand>
</feature>
<evidence type="ECO:0000313" key="15">
    <source>
        <dbReference type="Proteomes" id="UP000480246"/>
    </source>
</evidence>
<dbReference type="Pfam" id="PF00696">
    <property type="entry name" value="AA_kinase"/>
    <property type="match status" value="1"/>
</dbReference>
<feature type="binding site" evidence="12">
    <location>
        <begin position="135"/>
        <end position="142"/>
    </location>
    <ligand>
        <name>UMP</name>
        <dbReference type="ChEBI" id="CHEBI:57865"/>
    </ligand>
</feature>
<protein>
    <recommendedName>
        <fullName evidence="12">Uridylate kinase</fullName>
        <shortName evidence="12">UK</shortName>
        <ecNumber evidence="12">2.7.4.22</ecNumber>
    </recommendedName>
    <alternativeName>
        <fullName evidence="12">Uridine monophosphate kinase</fullName>
        <shortName evidence="12">UMP kinase</shortName>
        <shortName evidence="12">UMPK</shortName>
    </alternativeName>
</protein>
<evidence type="ECO:0000256" key="10">
    <source>
        <dbReference type="ARBA" id="ARBA00022975"/>
    </source>
</evidence>
<keyword evidence="15" id="KW-1185">Reference proteome</keyword>
<evidence type="ECO:0000259" key="13">
    <source>
        <dbReference type="Pfam" id="PF00696"/>
    </source>
</evidence>
<dbReference type="GO" id="GO:0033862">
    <property type="term" value="F:UMP kinase activity"/>
    <property type="evidence" value="ECO:0007669"/>
    <property type="project" value="UniProtKB-EC"/>
</dbReference>
<accession>A0A7C8KTU7</accession>
<comment type="catalytic activity">
    <reaction evidence="11 12">
        <text>UMP + ATP = UDP + ADP</text>
        <dbReference type="Rhea" id="RHEA:24400"/>
        <dbReference type="ChEBI" id="CHEBI:30616"/>
        <dbReference type="ChEBI" id="CHEBI:57865"/>
        <dbReference type="ChEBI" id="CHEBI:58223"/>
        <dbReference type="ChEBI" id="CHEBI:456216"/>
        <dbReference type="EC" id="2.7.4.22"/>
    </reaction>
</comment>
<sequence>MTTANYRRIVLKLSGEALSGEQGFGIEPSIIQSVANQVKDVVELGVEVAVVVGGGNIWRGKVGSEMGMDRANADYMGMLATVMNSLALQDSLENQGIPTRVQTSIEMRQVAEPYIRRKAIRHLEKKRVVIFAAGTGNPYFSTDTTAALRAAEIEADVILMAKNNVDGVYTADPKKDKTATKYDQLSYLDILNEGLEVMDSTASTLCMDNDIPLLVFSISEEGNIKKAVTGENIGTIIRGK</sequence>
<dbReference type="AlphaFoldDB" id="A0A7C8KTU7"/>
<comment type="pathway">
    <text evidence="2 12">Pyrimidine metabolism; CTP biosynthesis via de novo pathway; UDP from UMP (UMPK route): step 1/1.</text>
</comment>
<keyword evidence="5 12" id="KW-0021">Allosteric enzyme</keyword>
<dbReference type="PIRSF" id="PIRSF005650">
    <property type="entry name" value="Uridylate_kin"/>
    <property type="match status" value="1"/>
</dbReference>
<comment type="similarity">
    <text evidence="3 12">Belongs to the UMP kinase family.</text>
</comment>
<dbReference type="Proteomes" id="UP000480246">
    <property type="component" value="Unassembled WGS sequence"/>
</dbReference>
<keyword evidence="6 12" id="KW-0808">Transferase</keyword>
<comment type="subcellular location">
    <subcellularLocation>
        <location evidence="1 12">Cytoplasm</location>
    </subcellularLocation>
</comment>
<gene>
    <name evidence="12" type="primary">pyrH</name>
    <name evidence="14" type="ORF">F9U64_03880</name>
</gene>
<feature type="binding site" evidence="12">
    <location>
        <position position="163"/>
    </location>
    <ligand>
        <name>ATP</name>
        <dbReference type="ChEBI" id="CHEBI:30616"/>
    </ligand>
</feature>
<evidence type="ECO:0000256" key="6">
    <source>
        <dbReference type="ARBA" id="ARBA00022679"/>
    </source>
</evidence>
<proteinExistence type="inferred from homology"/>
<dbReference type="Gene3D" id="3.40.1160.10">
    <property type="entry name" value="Acetylglutamate kinase-like"/>
    <property type="match status" value="1"/>
</dbReference>
<keyword evidence="4 12" id="KW-0963">Cytoplasm</keyword>
<feature type="binding site" evidence="12">
    <location>
        <position position="54"/>
    </location>
    <ligand>
        <name>UMP</name>
        <dbReference type="ChEBI" id="CHEBI:57865"/>
    </ligand>
</feature>
<dbReference type="RefSeq" id="WP_153401697.1">
    <property type="nucleotide sequence ID" value="NZ_ML762425.1"/>
</dbReference>
<dbReference type="UniPathway" id="UPA00159">
    <property type="reaction ID" value="UER00275"/>
</dbReference>
<comment type="function">
    <text evidence="12">Catalyzes the reversible phosphorylation of UMP to UDP.</text>
</comment>
<dbReference type="InterPro" id="IPR011817">
    <property type="entry name" value="Uridylate_kinase"/>
</dbReference>
<dbReference type="PANTHER" id="PTHR42833:SF4">
    <property type="entry name" value="URIDYLATE KINASE PUMPKIN, CHLOROPLASTIC"/>
    <property type="match status" value="1"/>
</dbReference>
<comment type="activity regulation">
    <text evidence="12">Allosterically activated by GTP. Inhibited by UTP.</text>
</comment>
<dbReference type="NCBIfam" id="TIGR02075">
    <property type="entry name" value="pyrH_bact"/>
    <property type="match status" value="1"/>
</dbReference>
<dbReference type="InterPro" id="IPR015963">
    <property type="entry name" value="Uridylate_kinase_bac"/>
</dbReference>
<dbReference type="CDD" id="cd04254">
    <property type="entry name" value="AAK_UMPK-PyrH-Ec"/>
    <property type="match status" value="1"/>
</dbReference>
<dbReference type="OrthoDB" id="9807458at2"/>
<feature type="domain" description="Aspartate/glutamate/uridylate kinase" evidence="13">
    <location>
        <begin position="8"/>
        <end position="217"/>
    </location>
</feature>
<dbReference type="EC" id="2.7.4.22" evidence="12"/>
<dbReference type="FunFam" id="3.40.1160.10:FF:000001">
    <property type="entry name" value="Uridylate kinase"/>
    <property type="match status" value="1"/>
</dbReference>
<comment type="caution">
    <text evidence="12">Lacks conserved residue(s) required for the propagation of feature annotation.</text>
</comment>
<evidence type="ECO:0000256" key="11">
    <source>
        <dbReference type="ARBA" id="ARBA00047767"/>
    </source>
</evidence>
<name>A0A7C8KTU7_9BACI</name>
<evidence type="ECO:0000256" key="1">
    <source>
        <dbReference type="ARBA" id="ARBA00004496"/>
    </source>
</evidence>
<dbReference type="GO" id="GO:0006225">
    <property type="term" value="P:UDP biosynthetic process"/>
    <property type="evidence" value="ECO:0007669"/>
    <property type="project" value="TreeGrafter"/>
</dbReference>
<evidence type="ECO:0000256" key="2">
    <source>
        <dbReference type="ARBA" id="ARBA00004791"/>
    </source>
</evidence>
<feature type="binding site" evidence="12">
    <location>
        <position position="59"/>
    </location>
    <ligand>
        <name>ATP</name>
        <dbReference type="ChEBI" id="CHEBI:30616"/>
    </ligand>
</feature>
<dbReference type="GO" id="GO:0005524">
    <property type="term" value="F:ATP binding"/>
    <property type="evidence" value="ECO:0007669"/>
    <property type="project" value="UniProtKB-KW"/>
</dbReference>
<keyword evidence="8 12" id="KW-0418">Kinase</keyword>
<keyword evidence="10 12" id="KW-0665">Pyrimidine biosynthesis</keyword>
<dbReference type="SUPFAM" id="SSF53633">
    <property type="entry name" value="Carbamate kinase-like"/>
    <property type="match status" value="1"/>
</dbReference>
<feature type="binding site" evidence="12">
    <location>
        <position position="55"/>
    </location>
    <ligand>
        <name>ATP</name>
        <dbReference type="ChEBI" id="CHEBI:30616"/>
    </ligand>
</feature>
<evidence type="ECO:0000256" key="7">
    <source>
        <dbReference type="ARBA" id="ARBA00022741"/>
    </source>
</evidence>
<dbReference type="GO" id="GO:0044210">
    <property type="term" value="P:'de novo' CTP biosynthetic process"/>
    <property type="evidence" value="ECO:0007669"/>
    <property type="project" value="UniProtKB-UniRule"/>
</dbReference>
<evidence type="ECO:0000256" key="3">
    <source>
        <dbReference type="ARBA" id="ARBA00007614"/>
    </source>
</evidence>